<sequence length="407" mass="44195">MASTTKDKLTAAAAGAAIALVVSRYLKKQAPYDASHDEVRAIVRPNIRKLEPYRCARDDYEEGVLLDANENAYGACVKSDEALVKAALKFDLHRYPCPHQRTVKDRVAAFRGVKRDNVFVGVGSDEAIDLLFRVFCEPRTANVVVTPATYGMYKVCAATQDVEVRSANLLPESFDVDVDAVERAVDANTRLVFLCSPGNPTARQVPRKTVERLLASPKLQRTIVVVDEAYVDFAPEPSTAPLVKTYPRLVVLHTLSKAFGLAGVRCGTAIGSPATIHYMNAVKAPYSINKMTSCLAAEALSSPSLAALKAVVKDTLRERERLAARLASLPYVCTVFPSDANFLLVRLKQHDKAKPLYTKLAESGVVVRYRGDQANLSGCIRVTVGTPSDSDALLKLLGEVAPSFGLI</sequence>
<evidence type="ECO:0000256" key="5">
    <source>
        <dbReference type="ARBA" id="ARBA00022576"/>
    </source>
</evidence>
<dbReference type="Pfam" id="PF00155">
    <property type="entry name" value="Aminotran_1_2"/>
    <property type="match status" value="1"/>
</dbReference>
<evidence type="ECO:0000256" key="8">
    <source>
        <dbReference type="ARBA" id="ARBA00022898"/>
    </source>
</evidence>
<reference evidence="13" key="1">
    <citation type="submission" date="2021-01" db="EMBL/GenBank/DDBJ databases">
        <authorList>
            <person name="Corre E."/>
            <person name="Pelletier E."/>
            <person name="Niang G."/>
            <person name="Scheremetjew M."/>
            <person name="Finn R."/>
            <person name="Kale V."/>
            <person name="Holt S."/>
            <person name="Cochrane G."/>
            <person name="Meng A."/>
            <person name="Brown T."/>
            <person name="Cohen L."/>
        </authorList>
    </citation>
    <scope>NUCLEOTIDE SEQUENCE</scope>
    <source>
        <strain evidence="13">CCMP1756</strain>
    </source>
</reference>
<protein>
    <recommendedName>
        <fullName evidence="4">histidinol-phosphate transaminase</fullName>
        <ecNumber evidence="4">2.6.1.9</ecNumber>
    </recommendedName>
    <alternativeName>
        <fullName evidence="10">Imidazole acetol-phosphate transaminase</fullName>
    </alternativeName>
</protein>
<dbReference type="EMBL" id="CAKKNE010000006">
    <property type="protein sequence ID" value="CAH0379578.1"/>
    <property type="molecule type" value="Genomic_DNA"/>
</dbReference>
<evidence type="ECO:0000256" key="1">
    <source>
        <dbReference type="ARBA" id="ARBA00001933"/>
    </source>
</evidence>
<organism evidence="13">
    <name type="scientific">Pelagomonas calceolata</name>
    <dbReference type="NCBI Taxonomy" id="35677"/>
    <lineage>
        <taxon>Eukaryota</taxon>
        <taxon>Sar</taxon>
        <taxon>Stramenopiles</taxon>
        <taxon>Ochrophyta</taxon>
        <taxon>Pelagophyceae</taxon>
        <taxon>Pelagomonadales</taxon>
        <taxon>Pelagomonadaceae</taxon>
        <taxon>Pelagomonas</taxon>
    </lineage>
</organism>
<evidence type="ECO:0000313" key="14">
    <source>
        <dbReference type="EMBL" id="CAH0379578.1"/>
    </source>
</evidence>
<dbReference type="Gene3D" id="3.40.640.10">
    <property type="entry name" value="Type I PLP-dependent aspartate aminotransferase-like (Major domain)"/>
    <property type="match status" value="1"/>
</dbReference>
<dbReference type="EC" id="2.6.1.9" evidence="4"/>
<dbReference type="InterPro" id="IPR015422">
    <property type="entry name" value="PyrdxlP-dep_Trfase_small"/>
</dbReference>
<keyword evidence="9" id="KW-0368">Histidine biosynthesis</keyword>
<comment type="catalytic activity">
    <reaction evidence="11">
        <text>L-histidinol phosphate + 2-oxoglutarate = 3-(imidazol-4-yl)-2-oxopropyl phosphate + L-glutamate</text>
        <dbReference type="Rhea" id="RHEA:23744"/>
        <dbReference type="ChEBI" id="CHEBI:16810"/>
        <dbReference type="ChEBI" id="CHEBI:29985"/>
        <dbReference type="ChEBI" id="CHEBI:57766"/>
        <dbReference type="ChEBI" id="CHEBI:57980"/>
        <dbReference type="EC" id="2.6.1.9"/>
    </reaction>
</comment>
<keyword evidence="15" id="KW-1185">Reference proteome</keyword>
<dbReference type="GO" id="GO:0004400">
    <property type="term" value="F:histidinol-phosphate transaminase activity"/>
    <property type="evidence" value="ECO:0007669"/>
    <property type="project" value="UniProtKB-EC"/>
</dbReference>
<feature type="domain" description="Aminotransferase class I/classII large" evidence="12">
    <location>
        <begin position="63"/>
        <end position="395"/>
    </location>
</feature>
<dbReference type="AlphaFoldDB" id="A0A7S4E438"/>
<dbReference type="InterPro" id="IPR015424">
    <property type="entry name" value="PyrdxlP-dep_Trfase"/>
</dbReference>
<keyword evidence="6" id="KW-0028">Amino-acid biosynthesis</keyword>
<evidence type="ECO:0000313" key="13">
    <source>
        <dbReference type="EMBL" id="CAE0687815.1"/>
    </source>
</evidence>
<reference evidence="14" key="2">
    <citation type="submission" date="2021-11" db="EMBL/GenBank/DDBJ databases">
        <authorList>
            <consortium name="Genoscope - CEA"/>
            <person name="William W."/>
        </authorList>
    </citation>
    <scope>NUCLEOTIDE SEQUENCE</scope>
</reference>
<dbReference type="Proteomes" id="UP000789595">
    <property type="component" value="Unassembled WGS sequence"/>
</dbReference>
<dbReference type="GO" id="GO:0000105">
    <property type="term" value="P:L-histidine biosynthetic process"/>
    <property type="evidence" value="ECO:0007669"/>
    <property type="project" value="UniProtKB-KW"/>
</dbReference>
<evidence type="ECO:0000256" key="4">
    <source>
        <dbReference type="ARBA" id="ARBA00012748"/>
    </source>
</evidence>
<dbReference type="InterPro" id="IPR004839">
    <property type="entry name" value="Aminotransferase_I/II_large"/>
</dbReference>
<comment type="cofactor">
    <cofactor evidence="1">
        <name>pyridoxal 5'-phosphate</name>
        <dbReference type="ChEBI" id="CHEBI:597326"/>
    </cofactor>
</comment>
<dbReference type="NCBIfam" id="TIGR01141">
    <property type="entry name" value="hisC"/>
    <property type="match status" value="1"/>
</dbReference>
<dbReference type="CDD" id="cd00609">
    <property type="entry name" value="AAT_like"/>
    <property type="match status" value="1"/>
</dbReference>
<dbReference type="InterPro" id="IPR015421">
    <property type="entry name" value="PyrdxlP-dep_Trfase_major"/>
</dbReference>
<dbReference type="PROSITE" id="PS00599">
    <property type="entry name" value="AA_TRANSFER_CLASS_2"/>
    <property type="match status" value="1"/>
</dbReference>
<proteinExistence type="inferred from homology"/>
<accession>A0A7S4E438</accession>
<evidence type="ECO:0000256" key="11">
    <source>
        <dbReference type="ARBA" id="ARBA00047481"/>
    </source>
</evidence>
<comment type="similarity">
    <text evidence="3">Belongs to the class-II pyridoxal-phosphate-dependent aminotransferase family.</text>
</comment>
<dbReference type="InterPro" id="IPR001917">
    <property type="entry name" value="Aminotrans_II_pyridoxalP_BS"/>
</dbReference>
<evidence type="ECO:0000256" key="2">
    <source>
        <dbReference type="ARBA" id="ARBA00005011"/>
    </source>
</evidence>
<dbReference type="PANTHER" id="PTHR42885">
    <property type="entry name" value="HISTIDINOL-PHOSPHATE AMINOTRANSFERASE-RELATED"/>
    <property type="match status" value="1"/>
</dbReference>
<dbReference type="InterPro" id="IPR005861">
    <property type="entry name" value="HisP_aminotrans"/>
</dbReference>
<evidence type="ECO:0000256" key="3">
    <source>
        <dbReference type="ARBA" id="ARBA00008392"/>
    </source>
</evidence>
<keyword evidence="5" id="KW-0032">Aminotransferase</keyword>
<evidence type="ECO:0000259" key="12">
    <source>
        <dbReference type="Pfam" id="PF00155"/>
    </source>
</evidence>
<name>A0A7S4E438_9STRA</name>
<dbReference type="PANTHER" id="PTHR42885:SF2">
    <property type="entry name" value="HISTIDINOL-PHOSPHATE AMINOTRANSFERASE"/>
    <property type="match status" value="1"/>
</dbReference>
<evidence type="ECO:0000313" key="15">
    <source>
        <dbReference type="Proteomes" id="UP000789595"/>
    </source>
</evidence>
<dbReference type="OrthoDB" id="2015537at2759"/>
<dbReference type="EMBL" id="HBIW01003948">
    <property type="protein sequence ID" value="CAE0687815.1"/>
    <property type="molecule type" value="Transcribed_RNA"/>
</dbReference>
<gene>
    <name evidence="13" type="ORF">PCAL00307_LOCUS3249</name>
    <name evidence="14" type="ORF">PECAL_6P12060</name>
</gene>
<keyword evidence="7" id="KW-0808">Transferase</keyword>
<dbReference type="SUPFAM" id="SSF53383">
    <property type="entry name" value="PLP-dependent transferases"/>
    <property type="match status" value="1"/>
</dbReference>
<evidence type="ECO:0000256" key="10">
    <source>
        <dbReference type="ARBA" id="ARBA00030262"/>
    </source>
</evidence>
<dbReference type="Gene3D" id="3.90.1150.10">
    <property type="entry name" value="Aspartate Aminotransferase, domain 1"/>
    <property type="match status" value="1"/>
</dbReference>
<evidence type="ECO:0000256" key="7">
    <source>
        <dbReference type="ARBA" id="ARBA00022679"/>
    </source>
</evidence>
<evidence type="ECO:0000256" key="9">
    <source>
        <dbReference type="ARBA" id="ARBA00023102"/>
    </source>
</evidence>
<dbReference type="HAMAP" id="MF_01023">
    <property type="entry name" value="HisC_aminotrans_2"/>
    <property type="match status" value="1"/>
</dbReference>
<comment type="pathway">
    <text evidence="2">Amino-acid biosynthesis; L-histidine biosynthesis; L-histidine from 5-phospho-alpha-D-ribose 1-diphosphate: step 7/9.</text>
</comment>
<keyword evidence="8" id="KW-0663">Pyridoxal phosphate</keyword>
<dbReference type="GO" id="GO:0030170">
    <property type="term" value="F:pyridoxal phosphate binding"/>
    <property type="evidence" value="ECO:0007669"/>
    <property type="project" value="InterPro"/>
</dbReference>
<evidence type="ECO:0000256" key="6">
    <source>
        <dbReference type="ARBA" id="ARBA00022605"/>
    </source>
</evidence>